<evidence type="ECO:0000313" key="1">
    <source>
        <dbReference type="EMBL" id="CAG5136694.1"/>
    </source>
</evidence>
<feature type="non-terminal residue" evidence="1">
    <location>
        <position position="1"/>
    </location>
</feature>
<accession>A0A8S4A606</accession>
<keyword evidence="2" id="KW-1185">Reference proteome</keyword>
<organism evidence="1 2">
    <name type="scientific">Candidula unifasciata</name>
    <dbReference type="NCBI Taxonomy" id="100452"/>
    <lineage>
        <taxon>Eukaryota</taxon>
        <taxon>Metazoa</taxon>
        <taxon>Spiralia</taxon>
        <taxon>Lophotrochozoa</taxon>
        <taxon>Mollusca</taxon>
        <taxon>Gastropoda</taxon>
        <taxon>Heterobranchia</taxon>
        <taxon>Euthyneura</taxon>
        <taxon>Panpulmonata</taxon>
        <taxon>Eupulmonata</taxon>
        <taxon>Stylommatophora</taxon>
        <taxon>Helicina</taxon>
        <taxon>Helicoidea</taxon>
        <taxon>Geomitridae</taxon>
        <taxon>Candidula</taxon>
    </lineage>
</organism>
<comment type="caution">
    <text evidence="1">The sequence shown here is derived from an EMBL/GenBank/DDBJ whole genome shotgun (WGS) entry which is preliminary data.</text>
</comment>
<protein>
    <submittedName>
        <fullName evidence="1">Uncharacterized protein</fullName>
    </submittedName>
</protein>
<dbReference type="Proteomes" id="UP000678393">
    <property type="component" value="Unassembled WGS sequence"/>
</dbReference>
<name>A0A8S4A606_9EUPU</name>
<proteinExistence type="predicted"/>
<dbReference type="AlphaFoldDB" id="A0A8S4A606"/>
<sequence length="66" mass="7762">MANKQRSLCCSVYTKWCKLGHNIAVDQSKTTIHHQCAIFYVEHVNRPGYILHVVHHSNYWGEYESE</sequence>
<reference evidence="1" key="1">
    <citation type="submission" date="2021-04" db="EMBL/GenBank/DDBJ databases">
        <authorList>
            <consortium name="Molecular Ecology Group"/>
        </authorList>
    </citation>
    <scope>NUCLEOTIDE SEQUENCE</scope>
</reference>
<evidence type="ECO:0000313" key="2">
    <source>
        <dbReference type="Proteomes" id="UP000678393"/>
    </source>
</evidence>
<gene>
    <name evidence="1" type="ORF">CUNI_LOCUS22252</name>
</gene>
<dbReference type="EMBL" id="CAJHNH020008559">
    <property type="protein sequence ID" value="CAG5136694.1"/>
    <property type="molecule type" value="Genomic_DNA"/>
</dbReference>